<evidence type="ECO:0000259" key="2">
    <source>
        <dbReference type="Pfam" id="PF00892"/>
    </source>
</evidence>
<evidence type="ECO:0000313" key="3">
    <source>
        <dbReference type="EMBL" id="RBO97761.1"/>
    </source>
</evidence>
<feature type="domain" description="EamA" evidence="2">
    <location>
        <begin position="10"/>
        <end position="141"/>
    </location>
</feature>
<feature type="transmembrane region" description="Helical" evidence="1">
    <location>
        <begin position="42"/>
        <end position="60"/>
    </location>
</feature>
<feature type="transmembrane region" description="Helical" evidence="1">
    <location>
        <begin position="148"/>
        <end position="169"/>
    </location>
</feature>
<dbReference type="InterPro" id="IPR000620">
    <property type="entry name" value="EamA_dom"/>
</dbReference>
<dbReference type="Proteomes" id="UP000252893">
    <property type="component" value="Unassembled WGS sequence"/>
</dbReference>
<dbReference type="PANTHER" id="PTHR22911">
    <property type="entry name" value="ACYL-MALONYL CONDENSING ENZYME-RELATED"/>
    <property type="match status" value="1"/>
</dbReference>
<keyword evidence="1" id="KW-0812">Transmembrane</keyword>
<dbReference type="OrthoDB" id="7818056at2"/>
<sequence>MTNPTHNLRAALIAFIAFAAFSGGDTTVKTLSARIGVYETTFLLSVFALSFIVGHGVLSGQAKRLLPVYPKLAFGRALLLSMNTLLIYYAFSALPLAEAYVLGFLSPIFVAIVAFIMVGERLSLRGWFGVILGFAGVIWILQPGAAPLSAGHVAALGSALFFAIAQVLLRRAKTDESDKALVVALLIVQSFFAGLLALYNGLITPDWQDLALAALGGGLIAFAQTMIVKAFRLGSAAVVAPVQYSQIIWGLFYGALLFNAPVEVHMLAGAVVILISGWLVLN</sequence>
<dbReference type="Pfam" id="PF00892">
    <property type="entry name" value="EamA"/>
    <property type="match status" value="2"/>
</dbReference>
<keyword evidence="1" id="KW-0472">Membrane</keyword>
<keyword evidence="4" id="KW-1185">Reference proteome</keyword>
<feature type="transmembrane region" description="Helical" evidence="1">
    <location>
        <begin position="211"/>
        <end position="231"/>
    </location>
</feature>
<proteinExistence type="predicted"/>
<feature type="transmembrane region" description="Helical" evidence="1">
    <location>
        <begin position="72"/>
        <end position="91"/>
    </location>
</feature>
<dbReference type="AlphaFoldDB" id="A0A366E5U3"/>
<feature type="transmembrane region" description="Helical" evidence="1">
    <location>
        <begin position="97"/>
        <end position="117"/>
    </location>
</feature>
<dbReference type="PANTHER" id="PTHR22911:SF135">
    <property type="entry name" value="BLR4310 PROTEIN"/>
    <property type="match status" value="1"/>
</dbReference>
<gene>
    <name evidence="3" type="ORF">DFR47_102550</name>
</gene>
<dbReference type="RefSeq" id="WP_113943717.1">
    <property type="nucleotide sequence ID" value="NZ_JBHEEG010000002.1"/>
</dbReference>
<feature type="domain" description="EamA" evidence="2">
    <location>
        <begin position="151"/>
        <end position="281"/>
    </location>
</feature>
<feature type="transmembrane region" description="Helical" evidence="1">
    <location>
        <begin position="124"/>
        <end position="142"/>
    </location>
</feature>
<organism evidence="3 4">
    <name type="scientific">Pseudochrobactrum asaccharolyticum</name>
    <dbReference type="NCBI Taxonomy" id="354351"/>
    <lineage>
        <taxon>Bacteria</taxon>
        <taxon>Pseudomonadati</taxon>
        <taxon>Pseudomonadota</taxon>
        <taxon>Alphaproteobacteria</taxon>
        <taxon>Hyphomicrobiales</taxon>
        <taxon>Brucellaceae</taxon>
        <taxon>Pseudochrobactrum</taxon>
    </lineage>
</organism>
<accession>A0A366E5U3</accession>
<dbReference type="EMBL" id="QNRH01000002">
    <property type="protein sequence ID" value="RBO97761.1"/>
    <property type="molecule type" value="Genomic_DNA"/>
</dbReference>
<comment type="caution">
    <text evidence="3">The sequence shown here is derived from an EMBL/GenBank/DDBJ whole genome shotgun (WGS) entry which is preliminary data.</text>
</comment>
<reference evidence="3 4" key="1">
    <citation type="submission" date="2018-06" db="EMBL/GenBank/DDBJ databases">
        <title>Genomic Encyclopedia of Type Strains, Phase IV (KMG-IV): sequencing the most valuable type-strain genomes for metagenomic binning, comparative biology and taxonomic classification.</title>
        <authorList>
            <person name="Goeker M."/>
        </authorList>
    </citation>
    <scope>NUCLEOTIDE SEQUENCE [LARGE SCALE GENOMIC DNA]</scope>
    <source>
        <strain evidence="3 4">DSM 25619</strain>
    </source>
</reference>
<feature type="transmembrane region" description="Helical" evidence="1">
    <location>
        <begin position="264"/>
        <end position="281"/>
    </location>
</feature>
<dbReference type="InterPro" id="IPR037185">
    <property type="entry name" value="EmrE-like"/>
</dbReference>
<name>A0A366E5U3_9HYPH</name>
<feature type="transmembrane region" description="Helical" evidence="1">
    <location>
        <begin position="238"/>
        <end position="258"/>
    </location>
</feature>
<evidence type="ECO:0000313" key="4">
    <source>
        <dbReference type="Proteomes" id="UP000252893"/>
    </source>
</evidence>
<dbReference type="GO" id="GO:0016020">
    <property type="term" value="C:membrane"/>
    <property type="evidence" value="ECO:0007669"/>
    <property type="project" value="InterPro"/>
</dbReference>
<dbReference type="SUPFAM" id="SSF103481">
    <property type="entry name" value="Multidrug resistance efflux transporter EmrE"/>
    <property type="match status" value="2"/>
</dbReference>
<dbReference type="Gene3D" id="1.10.3730.20">
    <property type="match status" value="1"/>
</dbReference>
<feature type="transmembrane region" description="Helical" evidence="1">
    <location>
        <begin position="181"/>
        <end position="199"/>
    </location>
</feature>
<protein>
    <submittedName>
        <fullName evidence="3">S-adenosylmethionine uptake transporter</fullName>
    </submittedName>
</protein>
<evidence type="ECO:0000256" key="1">
    <source>
        <dbReference type="SAM" id="Phobius"/>
    </source>
</evidence>
<keyword evidence="1" id="KW-1133">Transmembrane helix</keyword>